<dbReference type="CDD" id="cd09917">
    <property type="entry name" value="F-box_SF"/>
    <property type="match status" value="1"/>
</dbReference>
<evidence type="ECO:0000256" key="1">
    <source>
        <dbReference type="SAM" id="MobiDB-lite"/>
    </source>
</evidence>
<sequence length="646" mass="72972">MGAHLRALPDPVRAVLLEFLAQDDLVALHDAGIVDWRLRSAWQQRLPLELAQHILGYLPPASFYNAVCVCANFRCASRSVTLLRTVVRRARELSDKFRKELEERHVVVGRIHDIDRLWTLFLIASPTRNPRRARPYRVSTLNFRPFTAQLEHKSPPRVFMSDYAGVLAVAASTAICLYSVDRLRSAKSGSAADANPHIASLPYPARLSYDRLLDVSIAHQVSESMHLVIIAVFEDPHSRRSGLLFRSDVYYVISQSGDHRRLAFSQVSHTPLQPVWDRQWGRDSAEWLWSLWRKWKKNPRPPPSRDVQLRVIEPPHPCATAVALRSNGTTWLLLFDVLIDCAGGRGLSPYKRYKQSIPTHMPSPAEGAIRQCAVNPTRLLFAMSPGKHRRRRRHTQSSDRSYPPMSEDKDAVVDRESFLEWFSELCWPPYTPVLKSLNDLTHYGVEFCDGRLLVCRSRLTHSGLIFNKTRVELKLPEVVEGRRPSSVAALNTADDDEFDAGRGIILIAACWDDPSELHLYEVHVGQLASRVAQLVQPRRLARFGPTSISDSKRRMVESMRFYGGVSRTWRGMPCERAALLVVIMASSGFVHVCHLATGTGSSSGGSNGYNRDWAVNASTKLRLGVNGVPGWRRHWTVQDDGRLTPQ</sequence>
<name>A0A165I4T6_EXIGL</name>
<protein>
    <recommendedName>
        <fullName evidence="2">F-box domain-containing protein</fullName>
    </recommendedName>
</protein>
<dbReference type="OrthoDB" id="3249885at2759"/>
<feature type="compositionally biased region" description="Basic residues" evidence="1">
    <location>
        <begin position="386"/>
        <end position="395"/>
    </location>
</feature>
<reference evidence="3 4" key="1">
    <citation type="journal article" date="2016" name="Mol. Biol. Evol.">
        <title>Comparative Genomics of Early-Diverging Mushroom-Forming Fungi Provides Insights into the Origins of Lignocellulose Decay Capabilities.</title>
        <authorList>
            <person name="Nagy L.G."/>
            <person name="Riley R."/>
            <person name="Tritt A."/>
            <person name="Adam C."/>
            <person name="Daum C."/>
            <person name="Floudas D."/>
            <person name="Sun H."/>
            <person name="Yadav J.S."/>
            <person name="Pangilinan J."/>
            <person name="Larsson K.H."/>
            <person name="Matsuura K."/>
            <person name="Barry K."/>
            <person name="Labutti K."/>
            <person name="Kuo R."/>
            <person name="Ohm R.A."/>
            <person name="Bhattacharya S.S."/>
            <person name="Shirouzu T."/>
            <person name="Yoshinaga Y."/>
            <person name="Martin F.M."/>
            <person name="Grigoriev I.V."/>
            <person name="Hibbett D.S."/>
        </authorList>
    </citation>
    <scope>NUCLEOTIDE SEQUENCE [LARGE SCALE GENOMIC DNA]</scope>
    <source>
        <strain evidence="3 4">HHB12029</strain>
    </source>
</reference>
<dbReference type="InterPro" id="IPR001810">
    <property type="entry name" value="F-box_dom"/>
</dbReference>
<keyword evidence="4" id="KW-1185">Reference proteome</keyword>
<proteinExistence type="predicted"/>
<dbReference type="SUPFAM" id="SSF81383">
    <property type="entry name" value="F-box domain"/>
    <property type="match status" value="1"/>
</dbReference>
<dbReference type="AlphaFoldDB" id="A0A165I4T6"/>
<evidence type="ECO:0000259" key="2">
    <source>
        <dbReference type="Pfam" id="PF12937"/>
    </source>
</evidence>
<feature type="region of interest" description="Disordered" evidence="1">
    <location>
        <begin position="385"/>
        <end position="408"/>
    </location>
</feature>
<evidence type="ECO:0000313" key="3">
    <source>
        <dbReference type="EMBL" id="KZV92897.1"/>
    </source>
</evidence>
<dbReference type="InParanoid" id="A0A165I4T6"/>
<dbReference type="InterPro" id="IPR036047">
    <property type="entry name" value="F-box-like_dom_sf"/>
</dbReference>
<feature type="domain" description="F-box" evidence="2">
    <location>
        <begin position="44"/>
        <end position="88"/>
    </location>
</feature>
<dbReference type="Proteomes" id="UP000077266">
    <property type="component" value="Unassembled WGS sequence"/>
</dbReference>
<dbReference type="Pfam" id="PF12937">
    <property type="entry name" value="F-box-like"/>
    <property type="match status" value="1"/>
</dbReference>
<gene>
    <name evidence="3" type="ORF">EXIGLDRAFT_717857</name>
</gene>
<evidence type="ECO:0000313" key="4">
    <source>
        <dbReference type="Proteomes" id="UP000077266"/>
    </source>
</evidence>
<accession>A0A165I4T6</accession>
<dbReference type="EMBL" id="KV426000">
    <property type="protein sequence ID" value="KZV92897.1"/>
    <property type="molecule type" value="Genomic_DNA"/>
</dbReference>
<dbReference type="Gene3D" id="1.20.1280.50">
    <property type="match status" value="1"/>
</dbReference>
<organism evidence="3 4">
    <name type="scientific">Exidia glandulosa HHB12029</name>
    <dbReference type="NCBI Taxonomy" id="1314781"/>
    <lineage>
        <taxon>Eukaryota</taxon>
        <taxon>Fungi</taxon>
        <taxon>Dikarya</taxon>
        <taxon>Basidiomycota</taxon>
        <taxon>Agaricomycotina</taxon>
        <taxon>Agaricomycetes</taxon>
        <taxon>Auriculariales</taxon>
        <taxon>Exidiaceae</taxon>
        <taxon>Exidia</taxon>
    </lineage>
</organism>